<dbReference type="EMBL" id="PDUG01000005">
    <property type="protein sequence ID" value="PIC26627.1"/>
    <property type="molecule type" value="Genomic_DNA"/>
</dbReference>
<evidence type="ECO:0000259" key="2">
    <source>
        <dbReference type="PROSITE" id="PS00028"/>
    </source>
</evidence>
<dbReference type="STRING" id="1611254.A0A2G5TH79"/>
<feature type="region of interest" description="Disordered" evidence="1">
    <location>
        <begin position="109"/>
        <end position="128"/>
    </location>
</feature>
<evidence type="ECO:0000256" key="1">
    <source>
        <dbReference type="SAM" id="MobiDB-lite"/>
    </source>
</evidence>
<dbReference type="AlphaFoldDB" id="A0A2G5TH79"/>
<dbReference type="InterPro" id="IPR013087">
    <property type="entry name" value="Znf_C2H2_type"/>
</dbReference>
<evidence type="ECO:0000313" key="4">
    <source>
        <dbReference type="Proteomes" id="UP000230233"/>
    </source>
</evidence>
<dbReference type="OrthoDB" id="6515316at2759"/>
<feature type="domain" description="C2H2-type" evidence="2">
    <location>
        <begin position="82"/>
        <end position="103"/>
    </location>
</feature>
<organism evidence="3 4">
    <name type="scientific">Caenorhabditis nigoni</name>
    <dbReference type="NCBI Taxonomy" id="1611254"/>
    <lineage>
        <taxon>Eukaryota</taxon>
        <taxon>Metazoa</taxon>
        <taxon>Ecdysozoa</taxon>
        <taxon>Nematoda</taxon>
        <taxon>Chromadorea</taxon>
        <taxon>Rhabditida</taxon>
        <taxon>Rhabditina</taxon>
        <taxon>Rhabditomorpha</taxon>
        <taxon>Rhabditoidea</taxon>
        <taxon>Rhabditidae</taxon>
        <taxon>Peloderinae</taxon>
        <taxon>Caenorhabditis</taxon>
    </lineage>
</organism>
<dbReference type="Proteomes" id="UP000230233">
    <property type="component" value="Chromosome V"/>
</dbReference>
<accession>A0A2G5TH79</accession>
<dbReference type="PROSITE" id="PS00028">
    <property type="entry name" value="ZINC_FINGER_C2H2_1"/>
    <property type="match status" value="1"/>
</dbReference>
<gene>
    <name evidence="3" type="primary">Cnig_chr_V.g19147</name>
    <name evidence="3" type="ORF">B9Z55_019147</name>
</gene>
<sequence length="167" mass="18715">MNLRNNTIVKLTKKTDVSGKRKKKIAKKTGDVDWCYVSERTSNVVAHLKAIHKAAEEDINEFRDTVTSNRAQKRHGGGAWQCQKCPQVLATERSLEYHMATKHRKAPVNPADITLSSSPLKTSPPPKKVQLQPIANSLIQEIHTVTQKPKESQGRIDCPVKDCFSSF</sequence>
<evidence type="ECO:0000313" key="3">
    <source>
        <dbReference type="EMBL" id="PIC26627.1"/>
    </source>
</evidence>
<protein>
    <recommendedName>
        <fullName evidence="2">C2H2-type domain-containing protein</fullName>
    </recommendedName>
</protein>
<name>A0A2G5TH79_9PELO</name>
<reference evidence="4" key="1">
    <citation type="submission" date="2017-10" db="EMBL/GenBank/DDBJ databases">
        <title>Rapid genome shrinkage in a self-fertile nematode reveals novel sperm competition proteins.</title>
        <authorList>
            <person name="Yin D."/>
            <person name="Schwarz E.M."/>
            <person name="Thomas C.G."/>
            <person name="Felde R.L."/>
            <person name="Korf I.F."/>
            <person name="Cutter A.D."/>
            <person name="Schartner C.M."/>
            <person name="Ralston E.J."/>
            <person name="Meyer B.J."/>
            <person name="Haag E.S."/>
        </authorList>
    </citation>
    <scope>NUCLEOTIDE SEQUENCE [LARGE SCALE GENOMIC DNA]</scope>
    <source>
        <strain evidence="4">JU1422</strain>
    </source>
</reference>
<comment type="caution">
    <text evidence="3">The sequence shown here is derived from an EMBL/GenBank/DDBJ whole genome shotgun (WGS) entry which is preliminary data.</text>
</comment>
<keyword evidence="4" id="KW-1185">Reference proteome</keyword>
<proteinExistence type="predicted"/>